<feature type="transmembrane region" description="Helical" evidence="2">
    <location>
        <begin position="56"/>
        <end position="82"/>
    </location>
</feature>
<keyword evidence="2" id="KW-1133">Transmembrane helix</keyword>
<feature type="compositionally biased region" description="Acidic residues" evidence="1">
    <location>
        <begin position="127"/>
        <end position="136"/>
    </location>
</feature>
<dbReference type="RefSeq" id="XP_062743172.1">
    <property type="nucleotide sequence ID" value="XM_062883631.1"/>
</dbReference>
<evidence type="ECO:0000313" key="4">
    <source>
        <dbReference type="Proteomes" id="UP001323405"/>
    </source>
</evidence>
<sequence>MQPTHHYHITTTNTIPWLSILTFLYYTLTFFLLFALPTAHRQIISSFPLLKKDGCLWCLTWLVAIVQILLWPVLLFLFLFFMGAASIARNCFGEGQTCVGIDWNKSRGRTRNAHDEEEQRGTRELAEDGEEGPVCDDDTETLYGLDESEGMELLSYRQDDQACKTGGSN</sequence>
<dbReference type="EMBL" id="JAFFHA010000006">
    <property type="protein sequence ID" value="KAK4654197.1"/>
    <property type="molecule type" value="Genomic_DNA"/>
</dbReference>
<protein>
    <submittedName>
        <fullName evidence="3">Uncharacterized protein</fullName>
    </submittedName>
</protein>
<proteinExistence type="predicted"/>
<accession>A0ABR0GEJ5</accession>
<dbReference type="GeneID" id="87903285"/>
<keyword evidence="2" id="KW-0812">Transmembrane</keyword>
<feature type="transmembrane region" description="Helical" evidence="2">
    <location>
        <begin position="15"/>
        <end position="36"/>
    </location>
</feature>
<name>A0ABR0GEJ5_9PEZI</name>
<keyword evidence="4" id="KW-1185">Reference proteome</keyword>
<keyword evidence="2" id="KW-0472">Membrane</keyword>
<organism evidence="3 4">
    <name type="scientific">Podospora pseudocomata</name>
    <dbReference type="NCBI Taxonomy" id="2093779"/>
    <lineage>
        <taxon>Eukaryota</taxon>
        <taxon>Fungi</taxon>
        <taxon>Dikarya</taxon>
        <taxon>Ascomycota</taxon>
        <taxon>Pezizomycotina</taxon>
        <taxon>Sordariomycetes</taxon>
        <taxon>Sordariomycetidae</taxon>
        <taxon>Sordariales</taxon>
        <taxon>Podosporaceae</taxon>
        <taxon>Podospora</taxon>
    </lineage>
</organism>
<evidence type="ECO:0000256" key="2">
    <source>
        <dbReference type="SAM" id="Phobius"/>
    </source>
</evidence>
<comment type="caution">
    <text evidence="3">The sequence shown here is derived from an EMBL/GenBank/DDBJ whole genome shotgun (WGS) entry which is preliminary data.</text>
</comment>
<feature type="compositionally biased region" description="Basic and acidic residues" evidence="1">
    <location>
        <begin position="112"/>
        <end position="126"/>
    </location>
</feature>
<feature type="region of interest" description="Disordered" evidence="1">
    <location>
        <begin position="110"/>
        <end position="136"/>
    </location>
</feature>
<reference evidence="3 4" key="1">
    <citation type="journal article" date="2023" name="bioRxiv">
        <title>High-quality genome assemblies of four members of thePodospora anserinaspecies complex.</title>
        <authorList>
            <person name="Ament-Velasquez S.L."/>
            <person name="Vogan A.A."/>
            <person name="Wallerman O."/>
            <person name="Hartmann F."/>
            <person name="Gautier V."/>
            <person name="Silar P."/>
            <person name="Giraud T."/>
            <person name="Johannesson H."/>
        </authorList>
    </citation>
    <scope>NUCLEOTIDE SEQUENCE [LARGE SCALE GENOMIC DNA]</scope>
    <source>
        <strain evidence="3 4">CBS 415.72m</strain>
    </source>
</reference>
<gene>
    <name evidence="3" type="ORF">QC762_0063100</name>
</gene>
<evidence type="ECO:0000256" key="1">
    <source>
        <dbReference type="SAM" id="MobiDB-lite"/>
    </source>
</evidence>
<dbReference type="Proteomes" id="UP001323405">
    <property type="component" value="Unassembled WGS sequence"/>
</dbReference>
<evidence type="ECO:0000313" key="3">
    <source>
        <dbReference type="EMBL" id="KAK4654197.1"/>
    </source>
</evidence>